<feature type="transmembrane region" description="Helical" evidence="1">
    <location>
        <begin position="144"/>
        <end position="163"/>
    </location>
</feature>
<feature type="transmembrane region" description="Helical" evidence="1">
    <location>
        <begin position="183"/>
        <end position="207"/>
    </location>
</feature>
<dbReference type="InterPro" id="IPR049713">
    <property type="entry name" value="Pr6Pr-like"/>
</dbReference>
<dbReference type="Proteomes" id="UP000636518">
    <property type="component" value="Unassembled WGS sequence"/>
</dbReference>
<proteinExistence type="predicted"/>
<organism evidence="2 3">
    <name type="scientific">Pseudomonas zanjanensis</name>
    <dbReference type="NCBI Taxonomy" id="2745496"/>
    <lineage>
        <taxon>Bacteria</taxon>
        <taxon>Pseudomonadati</taxon>
        <taxon>Pseudomonadota</taxon>
        <taxon>Gammaproteobacteria</taxon>
        <taxon>Pseudomonadales</taxon>
        <taxon>Pseudomonadaceae</taxon>
        <taxon>Pseudomonas</taxon>
    </lineage>
</organism>
<reference evidence="2 3" key="1">
    <citation type="journal article" date="2020" name="Microorganisms">
        <title>Reliable Identification of Environmental Pseudomonas Isolates Using the rpoD Gene.</title>
        <authorList>
            <consortium name="The Broad Institute Genome Sequencing Platform"/>
            <person name="Girard L."/>
            <person name="Lood C."/>
            <person name="Rokni-Zadeh H."/>
            <person name="van Noort V."/>
            <person name="Lavigne R."/>
            <person name="De Mot R."/>
        </authorList>
    </citation>
    <scope>NUCLEOTIDE SEQUENCE [LARGE SCALE GENOMIC DNA]</scope>
    <source>
        <strain evidence="2 3">SWRI12</strain>
    </source>
</reference>
<keyword evidence="1" id="KW-0812">Transmembrane</keyword>
<name>A0A9E2SYQ6_9PSED</name>
<feature type="transmembrane region" description="Helical" evidence="1">
    <location>
        <begin position="12"/>
        <end position="32"/>
    </location>
</feature>
<evidence type="ECO:0000313" key="2">
    <source>
        <dbReference type="EMBL" id="MBV4497328.1"/>
    </source>
</evidence>
<feature type="transmembrane region" description="Helical" evidence="1">
    <location>
        <begin position="38"/>
        <end position="67"/>
    </location>
</feature>
<sequence>MKGPHLTLRQRFVSVAALLAWAGLSIQLYLILLGRWELGASLLGGLVSFFSFFTVLTNLLVAVVLTWELTPRPSPARRWFLRPSVRSGIAVSIALVSLAYNLLLRHLWQPEGWQFVADELLHDVVPLLYIAYWWRCVPKGSLRLGHVGLWMIYPLVYFAYALLRGDLLAAYPYPFIDVASLGYPQVFINAGGILAGFVGIALGVVGVDRWVGRRSIKAL</sequence>
<evidence type="ECO:0000313" key="3">
    <source>
        <dbReference type="Proteomes" id="UP000636518"/>
    </source>
</evidence>
<feature type="transmembrane region" description="Helical" evidence="1">
    <location>
        <begin position="88"/>
        <end position="108"/>
    </location>
</feature>
<accession>A0A9E2SYQ6</accession>
<feature type="transmembrane region" description="Helical" evidence="1">
    <location>
        <begin position="120"/>
        <end position="137"/>
    </location>
</feature>
<protein>
    <submittedName>
        <fullName evidence="2">Pr6Pr family membrane protein</fullName>
    </submittedName>
</protein>
<dbReference type="AlphaFoldDB" id="A0A9E2SYQ6"/>
<gene>
    <name evidence="2" type="ORF">HU715_018445</name>
</gene>
<keyword evidence="1" id="KW-0472">Membrane</keyword>
<keyword evidence="1" id="KW-1133">Transmembrane helix</keyword>
<keyword evidence="3" id="KW-1185">Reference proteome</keyword>
<dbReference type="EMBL" id="JABWRB020000002">
    <property type="protein sequence ID" value="MBV4497328.1"/>
    <property type="molecule type" value="Genomic_DNA"/>
</dbReference>
<dbReference type="RefSeq" id="WP_217884337.1">
    <property type="nucleotide sequence ID" value="NZ_JABWRB020000002.1"/>
</dbReference>
<dbReference type="NCBIfam" id="NF038065">
    <property type="entry name" value="Pr6Pr"/>
    <property type="match status" value="1"/>
</dbReference>
<comment type="caution">
    <text evidence="2">The sequence shown here is derived from an EMBL/GenBank/DDBJ whole genome shotgun (WGS) entry which is preliminary data.</text>
</comment>
<evidence type="ECO:0000256" key="1">
    <source>
        <dbReference type="SAM" id="Phobius"/>
    </source>
</evidence>